<dbReference type="RefSeq" id="WP_004376188.1">
    <property type="nucleotide sequence ID" value="NZ_AMXF01000225.1"/>
</dbReference>
<keyword evidence="2" id="KW-1185">Reference proteome</keyword>
<dbReference type="NCBIfam" id="TIGR04352">
    <property type="entry name" value="HprK_rel_A"/>
    <property type="match status" value="1"/>
</dbReference>
<reference evidence="1 2" key="1">
    <citation type="submission" date="2012-09" db="EMBL/GenBank/DDBJ databases">
        <title>Draft Genome Sequences of 6 Strains from Genus Thauera.</title>
        <authorList>
            <person name="Liu B."/>
            <person name="Shapleigh J.P."/>
            <person name="Frostegard A.H."/>
        </authorList>
    </citation>
    <scope>NUCLEOTIDE SEQUENCE [LARGE SCALE GENOMIC DNA]</scope>
    <source>
        <strain evidence="1 2">B4P</strain>
    </source>
</reference>
<name>N6ZLJ7_9RHOO</name>
<dbReference type="EMBL" id="AMXF01000225">
    <property type="protein sequence ID" value="ENO95402.1"/>
    <property type="molecule type" value="Genomic_DNA"/>
</dbReference>
<dbReference type="Proteomes" id="UP000013047">
    <property type="component" value="Unassembled WGS sequence"/>
</dbReference>
<evidence type="ECO:0008006" key="3">
    <source>
        <dbReference type="Google" id="ProtNLM"/>
    </source>
</evidence>
<protein>
    <recommendedName>
        <fullName evidence="3">HPr kinase</fullName>
    </recommendedName>
</protein>
<dbReference type="SUPFAM" id="SSF53795">
    <property type="entry name" value="PEP carboxykinase-like"/>
    <property type="match status" value="1"/>
</dbReference>
<evidence type="ECO:0000313" key="2">
    <source>
        <dbReference type="Proteomes" id="UP000013047"/>
    </source>
</evidence>
<sequence>MNEVTPYRVLDVGAAKLALRSPIARLHADLDRVYPHLPETTHGGFADVRVSLLPGSPLRLRGRQVSLWSEGERPFEPYPIHSALPLFEWGSNYLLSQRLNAYLLLHAGVVARDDLALILPAAPGSGKTTLTCALHLAGWRFLSDEFAVIDPDTGEVLPMVRPAPLKNRSIAVIGERDAAVLGPLYPGTRKGDVAHFVPDRDSTLARHRRARPRAVMFPHFEAGARLHCEPLDSAAAVMRLGLNSFNYRALGAVGFRAAVELARRTKAWELRYGDLDEAIACIETLFASLP</sequence>
<organism evidence="1 2">
    <name type="scientific">Thauera phenylacetica B4P</name>
    <dbReference type="NCBI Taxonomy" id="1234382"/>
    <lineage>
        <taxon>Bacteria</taxon>
        <taxon>Pseudomonadati</taxon>
        <taxon>Pseudomonadota</taxon>
        <taxon>Betaproteobacteria</taxon>
        <taxon>Rhodocyclales</taxon>
        <taxon>Zoogloeaceae</taxon>
        <taxon>Thauera</taxon>
    </lineage>
</organism>
<accession>N6ZLJ7</accession>
<proteinExistence type="predicted"/>
<evidence type="ECO:0000313" key="1">
    <source>
        <dbReference type="EMBL" id="ENO95402.1"/>
    </source>
</evidence>
<comment type="caution">
    <text evidence="1">The sequence shown here is derived from an EMBL/GenBank/DDBJ whole genome shotgun (WGS) entry which is preliminary data.</text>
</comment>
<gene>
    <name evidence="1" type="ORF">C667_19188</name>
</gene>
<dbReference type="Gene3D" id="3.40.50.300">
    <property type="entry name" value="P-loop containing nucleotide triphosphate hydrolases"/>
    <property type="match status" value="1"/>
</dbReference>
<dbReference type="InterPro" id="IPR027417">
    <property type="entry name" value="P-loop_NTPase"/>
</dbReference>
<dbReference type="InterPro" id="IPR027600">
    <property type="entry name" value="HprK-rel_A"/>
</dbReference>
<dbReference type="AlphaFoldDB" id="N6ZLJ7"/>